<protein>
    <submittedName>
        <fullName evidence="4">Unannotated protein</fullName>
    </submittedName>
</protein>
<dbReference type="AlphaFoldDB" id="A0A6J7JFL1"/>
<reference evidence="4" key="1">
    <citation type="submission" date="2020-05" db="EMBL/GenBank/DDBJ databases">
        <authorList>
            <person name="Chiriac C."/>
            <person name="Salcher M."/>
            <person name="Ghai R."/>
            <person name="Kavagutti S V."/>
        </authorList>
    </citation>
    <scope>NUCLEOTIDE SEQUENCE</scope>
</reference>
<accession>A0A6J7JFL1</accession>
<organism evidence="4">
    <name type="scientific">freshwater metagenome</name>
    <dbReference type="NCBI Taxonomy" id="449393"/>
    <lineage>
        <taxon>unclassified sequences</taxon>
        <taxon>metagenomes</taxon>
        <taxon>ecological metagenomes</taxon>
    </lineage>
</organism>
<dbReference type="InterPro" id="IPR016162">
    <property type="entry name" value="Ald_DH_N"/>
</dbReference>
<dbReference type="GO" id="GO:0016620">
    <property type="term" value="F:oxidoreductase activity, acting on the aldehyde or oxo group of donors, NAD or NADP as acceptor"/>
    <property type="evidence" value="ECO:0007669"/>
    <property type="project" value="InterPro"/>
</dbReference>
<feature type="domain" description="Aldehyde dehydrogenase" evidence="3">
    <location>
        <begin position="46"/>
        <end position="505"/>
    </location>
</feature>
<gene>
    <name evidence="4" type="ORF">UFOPK3772_00987</name>
</gene>
<dbReference type="PROSITE" id="PS00687">
    <property type="entry name" value="ALDEHYDE_DEHYDR_GLU"/>
    <property type="match status" value="1"/>
</dbReference>
<name>A0A6J7JFL1_9ZZZZ</name>
<dbReference type="InterPro" id="IPR029510">
    <property type="entry name" value="Ald_DH_CS_GLU"/>
</dbReference>
<dbReference type="PANTHER" id="PTHR11699">
    <property type="entry name" value="ALDEHYDE DEHYDROGENASE-RELATED"/>
    <property type="match status" value="1"/>
</dbReference>
<dbReference type="FunFam" id="3.40.605.10:FF:000026">
    <property type="entry name" value="Aldehyde dehydrogenase, putative"/>
    <property type="match status" value="1"/>
</dbReference>
<evidence type="ECO:0000313" key="4">
    <source>
        <dbReference type="EMBL" id="CAB4942006.1"/>
    </source>
</evidence>
<keyword evidence="2" id="KW-0560">Oxidoreductase</keyword>
<dbReference type="FunFam" id="3.40.605.10:FF:000001">
    <property type="entry name" value="Aldehyde dehydrogenase 1"/>
    <property type="match status" value="1"/>
</dbReference>
<dbReference type="InterPro" id="IPR015590">
    <property type="entry name" value="Aldehyde_DH_dom"/>
</dbReference>
<evidence type="ECO:0000256" key="2">
    <source>
        <dbReference type="ARBA" id="ARBA00023002"/>
    </source>
</evidence>
<comment type="similarity">
    <text evidence="1">Belongs to the aldehyde dehydrogenase family.</text>
</comment>
<proteinExistence type="inferred from homology"/>
<sequence>MTSIDLSDDDRQRLTIPLDPEVQRILSLPPGVFINGRRTQTRRGAVLDVINPSTGQLLWRAAEADPDDVDVAVCAARAAADLGVWTIRMSPSDRQRCLWRLGDLIAREARVFGQLDALDCGRPFSRVALGDVPASAEHFAYYAGWATKLNGRTYPVDTQGMHVYSVREPVGVVGLITPWNYPLLMAAWKLAPALAAGNCVVLKPAEQTPLSALFLAELAIEAGIPEGVFNVVTGIGAVAGAALVEHPAIDKIGFTGSVDVARSIVRASAVDLKRVSLELGGKSPSIVFADADLDLAVEGSLWATMGNSGQSCTAGSRLYVQEGIYEEFVQALIARASSLTVGAGLASEACDLGPLITDRQMTRVLGWIDSATSDGATVMCGGQRMSGENAQGFYVEPTVIADVTDDLDVVKEEIFGPVLAVMPFRDRDEVIERANNSRFGLAAGVWSNDLSTVHEVSSRVRAGTIWVNTWGLTSPAVPFGGMKQSGKGREMGEDALELYTETKSVWMGWHNPIK</sequence>
<dbReference type="EMBL" id="CAFBNE010000023">
    <property type="protein sequence ID" value="CAB4942006.1"/>
    <property type="molecule type" value="Genomic_DNA"/>
</dbReference>
<dbReference type="Pfam" id="PF00171">
    <property type="entry name" value="Aldedh"/>
    <property type="match status" value="1"/>
</dbReference>
<dbReference type="SUPFAM" id="SSF53720">
    <property type="entry name" value="ALDH-like"/>
    <property type="match status" value="1"/>
</dbReference>
<dbReference type="Gene3D" id="3.40.309.10">
    <property type="entry name" value="Aldehyde Dehydrogenase, Chain A, domain 2"/>
    <property type="match status" value="1"/>
</dbReference>
<dbReference type="FunFam" id="3.40.309.10:FF:000012">
    <property type="entry name" value="Betaine aldehyde dehydrogenase"/>
    <property type="match status" value="1"/>
</dbReference>
<evidence type="ECO:0000259" key="3">
    <source>
        <dbReference type="Pfam" id="PF00171"/>
    </source>
</evidence>
<dbReference type="Gene3D" id="3.40.605.10">
    <property type="entry name" value="Aldehyde Dehydrogenase, Chain A, domain 1"/>
    <property type="match status" value="1"/>
</dbReference>
<dbReference type="InterPro" id="IPR016163">
    <property type="entry name" value="Ald_DH_C"/>
</dbReference>
<dbReference type="InterPro" id="IPR016161">
    <property type="entry name" value="Ald_DH/histidinol_DH"/>
</dbReference>
<evidence type="ECO:0000256" key="1">
    <source>
        <dbReference type="ARBA" id="ARBA00009986"/>
    </source>
</evidence>